<dbReference type="InterPro" id="IPR050409">
    <property type="entry name" value="E3_ubiq-protein_ligase"/>
</dbReference>
<dbReference type="GO" id="GO:0061630">
    <property type="term" value="F:ubiquitin protein ligase activity"/>
    <property type="evidence" value="ECO:0007669"/>
    <property type="project" value="UniProtKB-EC"/>
</dbReference>
<proteinExistence type="predicted"/>
<dbReference type="GO" id="GO:0000209">
    <property type="term" value="P:protein polyubiquitination"/>
    <property type="evidence" value="ECO:0007669"/>
    <property type="project" value="TreeGrafter"/>
</dbReference>
<evidence type="ECO:0000313" key="9">
    <source>
        <dbReference type="Proteomes" id="UP000274429"/>
    </source>
</evidence>
<dbReference type="InterPro" id="IPR035983">
    <property type="entry name" value="Hect_E3_ubiquitin_ligase"/>
</dbReference>
<dbReference type="PROSITE" id="PS50237">
    <property type="entry name" value="HECT"/>
    <property type="match status" value="1"/>
</dbReference>
<dbReference type="STRING" id="6205.A0A0R3X001"/>
<dbReference type="InterPro" id="IPR000569">
    <property type="entry name" value="HECT_dom"/>
</dbReference>
<dbReference type="GO" id="GO:0006511">
    <property type="term" value="P:ubiquitin-dependent protein catabolic process"/>
    <property type="evidence" value="ECO:0007669"/>
    <property type="project" value="TreeGrafter"/>
</dbReference>
<organism evidence="10">
    <name type="scientific">Hydatigena taeniaeformis</name>
    <name type="common">Feline tapeworm</name>
    <name type="synonym">Taenia taeniaeformis</name>
    <dbReference type="NCBI Taxonomy" id="6205"/>
    <lineage>
        <taxon>Eukaryota</taxon>
        <taxon>Metazoa</taxon>
        <taxon>Spiralia</taxon>
        <taxon>Lophotrochozoa</taxon>
        <taxon>Platyhelminthes</taxon>
        <taxon>Cestoda</taxon>
        <taxon>Eucestoda</taxon>
        <taxon>Cyclophyllidea</taxon>
        <taxon>Taeniidae</taxon>
        <taxon>Hydatigera</taxon>
    </lineage>
</organism>
<dbReference type="EC" id="2.3.2.26" evidence="3"/>
<dbReference type="GO" id="GO:0061025">
    <property type="term" value="P:membrane fusion"/>
    <property type="evidence" value="ECO:0007669"/>
    <property type="project" value="TreeGrafter"/>
</dbReference>
<evidence type="ECO:0000256" key="5">
    <source>
        <dbReference type="ARBA" id="ARBA00022786"/>
    </source>
</evidence>
<dbReference type="EMBL" id="UYWX01020301">
    <property type="protein sequence ID" value="VDM30600.1"/>
    <property type="molecule type" value="Genomic_DNA"/>
</dbReference>
<keyword evidence="5 6" id="KW-0833">Ubl conjugation pathway</keyword>
<evidence type="ECO:0000256" key="4">
    <source>
        <dbReference type="ARBA" id="ARBA00022679"/>
    </source>
</evidence>
<comment type="catalytic activity">
    <reaction evidence="1">
        <text>S-ubiquitinyl-[E2 ubiquitin-conjugating enzyme]-L-cysteine + [acceptor protein]-L-lysine = [E2 ubiquitin-conjugating enzyme]-L-cysteine + N(6)-ubiquitinyl-[acceptor protein]-L-lysine.</text>
        <dbReference type="EC" id="2.3.2.26"/>
    </reaction>
</comment>
<comment type="pathway">
    <text evidence="2">Protein modification; protein ubiquitination.</text>
</comment>
<dbReference type="WBParaSite" id="TTAC_0000641401-mRNA-1">
    <property type="protein sequence ID" value="TTAC_0000641401-mRNA-1"/>
    <property type="gene ID" value="TTAC_0000641401"/>
</dbReference>
<dbReference type="GO" id="GO:0000139">
    <property type="term" value="C:Golgi membrane"/>
    <property type="evidence" value="ECO:0007669"/>
    <property type="project" value="TreeGrafter"/>
</dbReference>
<name>A0A0R3X001_HYDTA</name>
<dbReference type="Pfam" id="PF00632">
    <property type="entry name" value="HECT"/>
    <property type="match status" value="1"/>
</dbReference>
<gene>
    <name evidence="8" type="ORF">TTAC_LOCUS6399</name>
</gene>
<evidence type="ECO:0000256" key="2">
    <source>
        <dbReference type="ARBA" id="ARBA00004906"/>
    </source>
</evidence>
<keyword evidence="4" id="KW-0808">Transferase</keyword>
<evidence type="ECO:0000313" key="8">
    <source>
        <dbReference type="EMBL" id="VDM30600.1"/>
    </source>
</evidence>
<evidence type="ECO:0000259" key="7">
    <source>
        <dbReference type="PROSITE" id="PS50237"/>
    </source>
</evidence>
<reference evidence="8 9" key="2">
    <citation type="submission" date="2018-11" db="EMBL/GenBank/DDBJ databases">
        <authorList>
            <consortium name="Pathogen Informatics"/>
        </authorList>
    </citation>
    <scope>NUCLEOTIDE SEQUENCE [LARGE SCALE GENOMIC DNA]</scope>
</reference>
<keyword evidence="9" id="KW-1185">Reference proteome</keyword>
<dbReference type="PANTHER" id="PTHR11254:SF67">
    <property type="entry name" value="E3 UBIQUITIN-PROTEIN LIGASE HUWE1"/>
    <property type="match status" value="1"/>
</dbReference>
<reference evidence="10" key="1">
    <citation type="submission" date="2017-02" db="UniProtKB">
        <authorList>
            <consortium name="WormBaseParasite"/>
        </authorList>
    </citation>
    <scope>IDENTIFICATION</scope>
</reference>
<dbReference type="PANTHER" id="PTHR11254">
    <property type="entry name" value="HECT DOMAIN UBIQUITIN-PROTEIN LIGASE"/>
    <property type="match status" value="1"/>
</dbReference>
<dbReference type="GO" id="GO:0005634">
    <property type="term" value="C:nucleus"/>
    <property type="evidence" value="ECO:0007669"/>
    <property type="project" value="TreeGrafter"/>
</dbReference>
<dbReference type="OrthoDB" id="423283at2759"/>
<sequence length="78" mass="8854">MAGAFLVAYYSIISESSINISNARDLDLLISGLSNIDIDDPRTITTYSKCQSTSPWMERFWQALKFYSTKRVSNFCNS</sequence>
<feature type="domain" description="HECT" evidence="7">
    <location>
        <begin position="1"/>
        <end position="78"/>
    </location>
</feature>
<protein>
    <recommendedName>
        <fullName evidence="3">HECT-type E3 ubiquitin transferase</fullName>
        <ecNumber evidence="3">2.3.2.26</ecNumber>
    </recommendedName>
</protein>
<evidence type="ECO:0000256" key="1">
    <source>
        <dbReference type="ARBA" id="ARBA00000885"/>
    </source>
</evidence>
<evidence type="ECO:0000313" key="10">
    <source>
        <dbReference type="WBParaSite" id="TTAC_0000641401-mRNA-1"/>
    </source>
</evidence>
<dbReference type="Proteomes" id="UP000274429">
    <property type="component" value="Unassembled WGS sequence"/>
</dbReference>
<evidence type="ECO:0000256" key="3">
    <source>
        <dbReference type="ARBA" id="ARBA00012485"/>
    </source>
</evidence>
<evidence type="ECO:0000256" key="6">
    <source>
        <dbReference type="PROSITE-ProRule" id="PRU00104"/>
    </source>
</evidence>
<dbReference type="GO" id="GO:0007030">
    <property type="term" value="P:Golgi organization"/>
    <property type="evidence" value="ECO:0007669"/>
    <property type="project" value="TreeGrafter"/>
</dbReference>
<comment type="caution">
    <text evidence="6">Lacks conserved residue(s) required for the propagation of feature annotation.</text>
</comment>
<accession>A0A0R3X001</accession>
<dbReference type="SUPFAM" id="SSF56204">
    <property type="entry name" value="Hect, E3 ligase catalytic domain"/>
    <property type="match status" value="1"/>
</dbReference>
<dbReference type="AlphaFoldDB" id="A0A0R3X001"/>